<evidence type="ECO:0000313" key="5">
    <source>
        <dbReference type="Proteomes" id="UP000824035"/>
    </source>
</evidence>
<reference evidence="4" key="2">
    <citation type="submission" date="2021-04" db="EMBL/GenBank/DDBJ databases">
        <authorList>
            <person name="Gilroy R."/>
        </authorList>
    </citation>
    <scope>NUCLEOTIDE SEQUENCE</scope>
    <source>
        <strain evidence="4">ChiGjej4B4-18154</strain>
    </source>
</reference>
<gene>
    <name evidence="4" type="ORF">H9813_05505</name>
</gene>
<dbReference type="Gene3D" id="2.160.20.20">
    <property type="match status" value="1"/>
</dbReference>
<dbReference type="EMBL" id="DXBV01000048">
    <property type="protein sequence ID" value="HIZ30674.1"/>
    <property type="molecule type" value="Genomic_DNA"/>
</dbReference>
<keyword evidence="3" id="KW-0732">Signal</keyword>
<feature type="chain" id="PRO_5039345710" evidence="3">
    <location>
        <begin position="26"/>
        <end position="1246"/>
    </location>
</feature>
<evidence type="ECO:0000313" key="4">
    <source>
        <dbReference type="EMBL" id="HIZ30674.1"/>
    </source>
</evidence>
<dbReference type="SUPFAM" id="SSF51126">
    <property type="entry name" value="Pectin lyase-like"/>
    <property type="match status" value="1"/>
</dbReference>
<keyword evidence="2" id="KW-0812">Transmembrane</keyword>
<comment type="caution">
    <text evidence="4">The sequence shown here is derived from an EMBL/GenBank/DDBJ whole genome shotgun (WGS) entry which is preliminary data.</text>
</comment>
<name>A0A9D2E464_9FIRM</name>
<feature type="compositionally biased region" description="Pro residues" evidence="1">
    <location>
        <begin position="1130"/>
        <end position="1156"/>
    </location>
</feature>
<dbReference type="AlphaFoldDB" id="A0A9D2E464"/>
<feature type="compositionally biased region" description="Pro residues" evidence="1">
    <location>
        <begin position="1183"/>
        <end position="1196"/>
    </location>
</feature>
<feature type="compositionally biased region" description="Low complexity" evidence="1">
    <location>
        <begin position="1157"/>
        <end position="1182"/>
    </location>
</feature>
<dbReference type="InterPro" id="IPR011050">
    <property type="entry name" value="Pectin_lyase_fold/virulence"/>
</dbReference>
<organism evidence="4 5">
    <name type="scientific">Candidatus Allofournierella merdipullorum</name>
    <dbReference type="NCBI Taxonomy" id="2838595"/>
    <lineage>
        <taxon>Bacteria</taxon>
        <taxon>Bacillati</taxon>
        <taxon>Bacillota</taxon>
        <taxon>Clostridia</taxon>
        <taxon>Eubacteriales</taxon>
        <taxon>Oscillospiraceae</taxon>
        <taxon>Allofournierella</taxon>
    </lineage>
</organism>
<feature type="transmembrane region" description="Helical" evidence="2">
    <location>
        <begin position="1213"/>
        <end position="1232"/>
    </location>
</feature>
<evidence type="ECO:0000256" key="1">
    <source>
        <dbReference type="SAM" id="MobiDB-lite"/>
    </source>
</evidence>
<reference evidence="4" key="1">
    <citation type="journal article" date="2021" name="PeerJ">
        <title>Extensive microbial diversity within the chicken gut microbiome revealed by metagenomics and culture.</title>
        <authorList>
            <person name="Gilroy R."/>
            <person name="Ravi A."/>
            <person name="Getino M."/>
            <person name="Pursley I."/>
            <person name="Horton D.L."/>
            <person name="Alikhan N.F."/>
            <person name="Baker D."/>
            <person name="Gharbi K."/>
            <person name="Hall N."/>
            <person name="Watson M."/>
            <person name="Adriaenssens E.M."/>
            <person name="Foster-Nyarko E."/>
            <person name="Jarju S."/>
            <person name="Secka A."/>
            <person name="Antonio M."/>
            <person name="Oren A."/>
            <person name="Chaudhuri R.R."/>
            <person name="La Ragione R."/>
            <person name="Hildebrand F."/>
            <person name="Pallen M.J."/>
        </authorList>
    </citation>
    <scope>NUCLEOTIDE SEQUENCE</scope>
    <source>
        <strain evidence="4">ChiGjej4B4-18154</strain>
    </source>
</reference>
<protein>
    <submittedName>
        <fullName evidence="4">Uncharacterized protein</fullName>
    </submittedName>
</protein>
<evidence type="ECO:0000256" key="3">
    <source>
        <dbReference type="SAM" id="SignalP"/>
    </source>
</evidence>
<evidence type="ECO:0000256" key="2">
    <source>
        <dbReference type="SAM" id="Phobius"/>
    </source>
</evidence>
<sequence>MKKRLISLLAAAALLVAAIPAPALAVEGEVTAPAASTVQPAETPAEQPAAEPAAKPATEPATEPAAVVNTPAAEDAPVVLADGSVSTADGTFSPVKIVVAQIGDVTYASLTEALDEAADGQTVKVVAPAAVDLSETYTLADKSVALDLNGQAVTWTSSAKEVIAVKNGGGLTIQDSTDGAGALNIVSTCATAYHKGVAVGQTGSLDIQSGTLSYKNAAQNGYAVYTNLSGSFTMSGGAVKISGAVGYGMYLSGTGLHQFTGGRIVFDPGITASTVYGAYAINFGGTTCKYEFSDLTVDGAVLPDDTEVVCVRGYNNTTPVFISGGVYSANNNEDSYAVGADSGNMNVISGGVFNGQVKAAAGKITGGQFSVVPSALYLPEGKVYQKQSDNYYHVVDGSYVGRIGSVGYLTWDELFADVSSGTTPSSVHIMSDAGQITVPEGKNVLLFNPKNKKVGKIVNNGTCKTSSFDSIAGVQVVNNGVFTLRNEIGSLQNNAGAVFNALTDNPKVAGDVVNHGTLNISKGTFGGNVTSDVPGNITGGTYATDVKDLCAKGYTTQQNREGTWDVMKDAVHVAEIDGYWYASLPAAVSAAKNGDTVKLLTDTTLNSEVKISNKTLTLDLGGHKITYGASGQNFGVLSLLGASNVTITGNGAIDFNDSYVAKESKSTGRMIDVSNSSVLTIENGTYYAGLTCILADHSAKVIIKGGSFSASEPYGETWFLLNLQDGTDASIQVFGGEFVNYDPSRSETEVPTANFCAEGYTVTSQTEGSNTVYTVIPDLAQTFVAEVNGLKYLTVNKAVEAAANGEEVALLTDTAENVVIPAGKTVTLDLAGHTITNVSDHTIVNNGTLTIVDSGKTGTVDNVTHDKAAIFNNGTVTIQGGTYTRSLETQDGVDDGTDNSWYTVVNDGTMTINGGTFTTADGQPANLGNRSSLVRNGADGEANEGVSLTITGGKFTSGANILKNEPGSVIEAITGGEFTMDNSKIAWAGGNNLLQSYGTIKSITGGTFKALGDGVAIDGDKTYYRHGIAVYGDGKIEEIGGSVTLEMEGGQNRLIRVDDNGKVNVTGGSYELTEPANSTNQAFFTPDGNDALAVSGGTFSNDPTAYLTPDSQVVKNPDGTFGVQDKPAVTPTPKPEEPWTPNPTPTPTPVPAPTATPKPAATARPKPTATPAPTEAPAEATPTPEPAEPTPTPAPTEAPAEPAGTDAEGGLPVLPIAIGGIALVLLILVLVLRKLLGKKDEDERGY</sequence>
<feature type="region of interest" description="Disordered" evidence="1">
    <location>
        <begin position="1103"/>
        <end position="1206"/>
    </location>
</feature>
<keyword evidence="2" id="KW-1133">Transmembrane helix</keyword>
<keyword evidence="2" id="KW-0472">Membrane</keyword>
<feature type="compositionally biased region" description="Polar residues" evidence="1">
    <location>
        <begin position="1103"/>
        <end position="1114"/>
    </location>
</feature>
<proteinExistence type="predicted"/>
<feature type="signal peptide" evidence="3">
    <location>
        <begin position="1"/>
        <end position="25"/>
    </location>
</feature>
<dbReference type="InterPro" id="IPR012332">
    <property type="entry name" value="Autotransporter_pectin_lyase_C"/>
</dbReference>
<feature type="region of interest" description="Disordered" evidence="1">
    <location>
        <begin position="35"/>
        <end position="64"/>
    </location>
</feature>
<feature type="compositionally biased region" description="Low complexity" evidence="1">
    <location>
        <begin position="40"/>
        <end position="64"/>
    </location>
</feature>
<dbReference type="Proteomes" id="UP000824035">
    <property type="component" value="Unassembled WGS sequence"/>
</dbReference>
<accession>A0A9D2E464</accession>